<dbReference type="InterPro" id="IPR050879">
    <property type="entry name" value="Acyltransferase_3"/>
</dbReference>
<proteinExistence type="predicted"/>
<protein>
    <submittedName>
        <fullName evidence="3">Peptidoglycan/LPS O-acetylase OafA/YrhL</fullName>
    </submittedName>
</protein>
<dbReference type="PANTHER" id="PTHR23028">
    <property type="entry name" value="ACETYLTRANSFERASE"/>
    <property type="match status" value="1"/>
</dbReference>
<dbReference type="GO" id="GO:0009103">
    <property type="term" value="P:lipopolysaccharide biosynthetic process"/>
    <property type="evidence" value="ECO:0007669"/>
    <property type="project" value="TreeGrafter"/>
</dbReference>
<keyword evidence="4" id="KW-1185">Reference proteome</keyword>
<keyword evidence="1" id="KW-0472">Membrane</keyword>
<dbReference type="Pfam" id="PF01757">
    <property type="entry name" value="Acyl_transf_3"/>
    <property type="match status" value="1"/>
</dbReference>
<dbReference type="PANTHER" id="PTHR23028:SF53">
    <property type="entry name" value="ACYL_TRANSF_3 DOMAIN-CONTAINING PROTEIN"/>
    <property type="match status" value="1"/>
</dbReference>
<evidence type="ECO:0000313" key="4">
    <source>
        <dbReference type="Proteomes" id="UP000244168"/>
    </source>
</evidence>
<feature type="transmembrane region" description="Helical" evidence="1">
    <location>
        <begin position="45"/>
        <end position="68"/>
    </location>
</feature>
<feature type="transmembrane region" description="Helical" evidence="1">
    <location>
        <begin position="270"/>
        <end position="287"/>
    </location>
</feature>
<feature type="transmembrane region" description="Helical" evidence="1">
    <location>
        <begin position="307"/>
        <end position="327"/>
    </location>
</feature>
<feature type="transmembrane region" description="Helical" evidence="1">
    <location>
        <begin position="333"/>
        <end position="354"/>
    </location>
</feature>
<feature type="transmembrane region" description="Helical" evidence="1">
    <location>
        <begin position="89"/>
        <end position="107"/>
    </location>
</feature>
<sequence>MEKVHYPNLNFLRGLTALIVVIHHTEQLKSTKGYPNIWHHEAVQLIGKLGVDVFFVLSGFLITSLLFIEQKLVKKIPVKKFLMRRVLRIWPVYFLVFLIAFFITPFIHQLQVGPPFVSSRPQLILNIILYLLFLPHIQAYLIGPVVYCAQSWSIGVEEYFYLCWPFVVNKFKTRGIVYFIVSFMLIYLAICGGAVYLLDHGYCTRPLYQKIAVFIIYGLKFDCLLIGALFAIINNNIKNQQSVFISWWFQLLLYFTEIILIYTAVELKGFYWELHAIIYGFIILNMVRKETSIVNFEYPIFNFLGKISYGIYMYHVLIANLCIIAVYKFKVPVLLYPLTFGVTILVSVLSYKYFEGFFLKKKLSYAIIKTG</sequence>
<feature type="transmembrane region" description="Helical" evidence="1">
    <location>
        <begin position="245"/>
        <end position="264"/>
    </location>
</feature>
<feature type="transmembrane region" description="Helical" evidence="1">
    <location>
        <begin position="210"/>
        <end position="233"/>
    </location>
</feature>
<organism evidence="3 4">
    <name type="scientific">Mucilaginibacter yixingensis</name>
    <dbReference type="NCBI Taxonomy" id="1295612"/>
    <lineage>
        <taxon>Bacteria</taxon>
        <taxon>Pseudomonadati</taxon>
        <taxon>Bacteroidota</taxon>
        <taxon>Sphingobacteriia</taxon>
        <taxon>Sphingobacteriales</taxon>
        <taxon>Sphingobacteriaceae</taxon>
        <taxon>Mucilaginibacter</taxon>
    </lineage>
</organism>
<evidence type="ECO:0000259" key="2">
    <source>
        <dbReference type="Pfam" id="PF01757"/>
    </source>
</evidence>
<evidence type="ECO:0000313" key="3">
    <source>
        <dbReference type="EMBL" id="PTR01574.1"/>
    </source>
</evidence>
<name>A0A2T5JGQ4_9SPHI</name>
<dbReference type="RefSeq" id="WP_107826950.1">
    <property type="nucleotide sequence ID" value="NZ_CP160205.1"/>
</dbReference>
<evidence type="ECO:0000256" key="1">
    <source>
        <dbReference type="SAM" id="Phobius"/>
    </source>
</evidence>
<dbReference type="EMBL" id="QAOQ01000001">
    <property type="protein sequence ID" value="PTR01574.1"/>
    <property type="molecule type" value="Genomic_DNA"/>
</dbReference>
<dbReference type="Proteomes" id="UP000244168">
    <property type="component" value="Unassembled WGS sequence"/>
</dbReference>
<keyword evidence="1" id="KW-0812">Transmembrane</keyword>
<reference evidence="3 4" key="1">
    <citation type="submission" date="2018-04" db="EMBL/GenBank/DDBJ databases">
        <title>Genomic Encyclopedia of Archaeal and Bacterial Type Strains, Phase II (KMG-II): from individual species to whole genera.</title>
        <authorList>
            <person name="Goeker M."/>
        </authorList>
    </citation>
    <scope>NUCLEOTIDE SEQUENCE [LARGE SCALE GENOMIC DNA]</scope>
    <source>
        <strain evidence="3 4">DSM 26809</strain>
    </source>
</reference>
<feature type="domain" description="Acyltransferase 3" evidence="2">
    <location>
        <begin position="8"/>
        <end position="351"/>
    </location>
</feature>
<dbReference type="GO" id="GO:0016020">
    <property type="term" value="C:membrane"/>
    <property type="evidence" value="ECO:0007669"/>
    <property type="project" value="TreeGrafter"/>
</dbReference>
<dbReference type="OrthoDB" id="290051at2"/>
<gene>
    <name evidence="3" type="ORF">C8P68_101809</name>
</gene>
<keyword evidence="1" id="KW-1133">Transmembrane helix</keyword>
<dbReference type="AlphaFoldDB" id="A0A2T5JGQ4"/>
<dbReference type="InterPro" id="IPR002656">
    <property type="entry name" value="Acyl_transf_3_dom"/>
</dbReference>
<feature type="transmembrane region" description="Helical" evidence="1">
    <location>
        <begin position="176"/>
        <end position="198"/>
    </location>
</feature>
<feature type="transmembrane region" description="Helical" evidence="1">
    <location>
        <begin position="127"/>
        <end position="149"/>
    </location>
</feature>
<comment type="caution">
    <text evidence="3">The sequence shown here is derived from an EMBL/GenBank/DDBJ whole genome shotgun (WGS) entry which is preliminary data.</text>
</comment>
<accession>A0A2T5JGQ4</accession>
<dbReference type="GO" id="GO:0016747">
    <property type="term" value="F:acyltransferase activity, transferring groups other than amino-acyl groups"/>
    <property type="evidence" value="ECO:0007669"/>
    <property type="project" value="InterPro"/>
</dbReference>